<name>A0AAV8ZSG0_9CUCU</name>
<protein>
    <recommendedName>
        <fullName evidence="1">Dynein heavy chain AAA 5 extension domain-containing protein</fullName>
    </recommendedName>
</protein>
<reference evidence="2" key="1">
    <citation type="journal article" date="2023" name="Insect Mol. Biol.">
        <title>Genome sequencing provides insights into the evolution of gene families encoding plant cell wall-degrading enzymes in longhorned beetles.</title>
        <authorList>
            <person name="Shin N.R."/>
            <person name="Okamura Y."/>
            <person name="Kirsch R."/>
            <person name="Pauchet Y."/>
        </authorList>
    </citation>
    <scope>NUCLEOTIDE SEQUENCE</scope>
    <source>
        <strain evidence="2">RBIC_L_NR</strain>
    </source>
</reference>
<feature type="domain" description="Dynein heavy chain AAA 5 extension" evidence="1">
    <location>
        <begin position="8"/>
        <end position="68"/>
    </location>
</feature>
<evidence type="ECO:0000313" key="2">
    <source>
        <dbReference type="EMBL" id="KAJ8970186.1"/>
    </source>
</evidence>
<gene>
    <name evidence="2" type="ORF">NQ314_001333</name>
</gene>
<keyword evidence="3" id="KW-1185">Reference proteome</keyword>
<evidence type="ECO:0000259" key="1">
    <source>
        <dbReference type="Pfam" id="PF17852"/>
    </source>
</evidence>
<proteinExistence type="predicted"/>
<accession>A0AAV8ZSG0</accession>
<dbReference type="Proteomes" id="UP001162156">
    <property type="component" value="Unassembled WGS sequence"/>
</dbReference>
<dbReference type="InterPro" id="IPR041466">
    <property type="entry name" value="Dynein_AAA5_ext"/>
</dbReference>
<comment type="caution">
    <text evidence="2">The sequence shown here is derived from an EMBL/GenBank/DDBJ whole genome shotgun (WGS) entry which is preliminary data.</text>
</comment>
<evidence type="ECO:0000313" key="3">
    <source>
        <dbReference type="Proteomes" id="UP001162156"/>
    </source>
</evidence>
<dbReference type="AlphaFoldDB" id="A0AAV8ZSG0"/>
<dbReference type="EMBL" id="JANEYF010000394">
    <property type="protein sequence ID" value="KAJ8970186.1"/>
    <property type="molecule type" value="Genomic_DNA"/>
</dbReference>
<dbReference type="Gene3D" id="1.10.472.130">
    <property type="match status" value="1"/>
</dbReference>
<sequence>MGDDDDMLDETEKSEEHKILTSEHLARLYVFALTWGMGAYLETDDRLKYDLFLKETLSFLDLPINNKKNPQVRKKIENNFQESKPYIYIFRQPSLIMSLVLRENGHFGVL</sequence>
<dbReference type="Pfam" id="PF17852">
    <property type="entry name" value="Dynein_AAA_lid"/>
    <property type="match status" value="1"/>
</dbReference>
<organism evidence="2 3">
    <name type="scientific">Rhamnusium bicolor</name>
    <dbReference type="NCBI Taxonomy" id="1586634"/>
    <lineage>
        <taxon>Eukaryota</taxon>
        <taxon>Metazoa</taxon>
        <taxon>Ecdysozoa</taxon>
        <taxon>Arthropoda</taxon>
        <taxon>Hexapoda</taxon>
        <taxon>Insecta</taxon>
        <taxon>Pterygota</taxon>
        <taxon>Neoptera</taxon>
        <taxon>Endopterygota</taxon>
        <taxon>Coleoptera</taxon>
        <taxon>Polyphaga</taxon>
        <taxon>Cucujiformia</taxon>
        <taxon>Chrysomeloidea</taxon>
        <taxon>Cerambycidae</taxon>
        <taxon>Lepturinae</taxon>
        <taxon>Rhagiini</taxon>
        <taxon>Rhamnusium</taxon>
    </lineage>
</organism>